<evidence type="ECO:0000256" key="1">
    <source>
        <dbReference type="ARBA" id="ARBA00004651"/>
    </source>
</evidence>
<feature type="transmembrane region" description="Helical" evidence="8">
    <location>
        <begin position="468"/>
        <end position="492"/>
    </location>
</feature>
<dbReference type="InterPro" id="IPR006685">
    <property type="entry name" value="MscS_channel_2nd"/>
</dbReference>
<comment type="caution">
    <text evidence="13">The sequence shown here is derived from an EMBL/GenBank/DDBJ whole genome shotgun (WGS) entry which is preliminary data.</text>
</comment>
<organism evidence="13 14">
    <name type="scientific">Cereibacter changlensis JA139</name>
    <dbReference type="NCBI Taxonomy" id="1188249"/>
    <lineage>
        <taxon>Bacteria</taxon>
        <taxon>Pseudomonadati</taxon>
        <taxon>Pseudomonadota</taxon>
        <taxon>Alphaproteobacteria</taxon>
        <taxon>Rhodobacterales</taxon>
        <taxon>Paracoccaceae</taxon>
        <taxon>Cereibacter</taxon>
    </lineage>
</organism>
<feature type="domain" description="Mechanosensitive ion channel MscS" evidence="10">
    <location>
        <begin position="603"/>
        <end position="670"/>
    </location>
</feature>
<feature type="region of interest" description="Disordered" evidence="7">
    <location>
        <begin position="800"/>
        <end position="820"/>
    </location>
</feature>
<keyword evidence="5 8" id="KW-1133">Transmembrane helix</keyword>
<dbReference type="InterPro" id="IPR011014">
    <property type="entry name" value="MscS_channel_TM-2"/>
</dbReference>
<dbReference type="Gene3D" id="1.10.287.1260">
    <property type="match status" value="1"/>
</dbReference>
<comment type="similarity">
    <text evidence="2">Belongs to the MscS (TC 1.A.23) family.</text>
</comment>
<evidence type="ECO:0000256" key="8">
    <source>
        <dbReference type="SAM" id="Phobius"/>
    </source>
</evidence>
<evidence type="ECO:0000256" key="7">
    <source>
        <dbReference type="SAM" id="MobiDB-lite"/>
    </source>
</evidence>
<dbReference type="GO" id="GO:0008381">
    <property type="term" value="F:mechanosensitive monoatomic ion channel activity"/>
    <property type="evidence" value="ECO:0007669"/>
    <property type="project" value="UniProtKB-ARBA"/>
</dbReference>
<feature type="transmembrane region" description="Helical" evidence="8">
    <location>
        <begin position="558"/>
        <end position="576"/>
    </location>
</feature>
<feature type="transmembrane region" description="Helical" evidence="8">
    <location>
        <begin position="588"/>
        <end position="616"/>
    </location>
</feature>
<evidence type="ECO:0000256" key="6">
    <source>
        <dbReference type="ARBA" id="ARBA00023136"/>
    </source>
</evidence>
<dbReference type="SUPFAM" id="SSF82689">
    <property type="entry name" value="Mechanosensitive channel protein MscS (YggB), C-terminal domain"/>
    <property type="match status" value="1"/>
</dbReference>
<feature type="signal peptide" evidence="9">
    <location>
        <begin position="1"/>
        <end position="24"/>
    </location>
</feature>
<accession>A0A2T4JQZ2</accession>
<evidence type="ECO:0000256" key="2">
    <source>
        <dbReference type="ARBA" id="ARBA00008017"/>
    </source>
</evidence>
<evidence type="ECO:0000313" key="14">
    <source>
        <dbReference type="Proteomes" id="UP000241010"/>
    </source>
</evidence>
<evidence type="ECO:0000256" key="9">
    <source>
        <dbReference type="SAM" id="SignalP"/>
    </source>
</evidence>
<dbReference type="SUPFAM" id="SSF50182">
    <property type="entry name" value="Sm-like ribonucleoproteins"/>
    <property type="match status" value="1"/>
</dbReference>
<keyword evidence="4 8" id="KW-0812">Transmembrane</keyword>
<dbReference type="PANTHER" id="PTHR30347:SF1">
    <property type="entry name" value="MECHANOSENSITIVE CHANNEL MSCK"/>
    <property type="match status" value="1"/>
</dbReference>
<keyword evidence="14" id="KW-1185">Reference proteome</keyword>
<keyword evidence="6 8" id="KW-0472">Membrane</keyword>
<dbReference type="Proteomes" id="UP000241010">
    <property type="component" value="Unassembled WGS sequence"/>
</dbReference>
<dbReference type="PANTHER" id="PTHR30347">
    <property type="entry name" value="POTASSIUM CHANNEL RELATED"/>
    <property type="match status" value="1"/>
</dbReference>
<feature type="transmembrane region" description="Helical" evidence="8">
    <location>
        <begin position="330"/>
        <end position="349"/>
    </location>
</feature>
<evidence type="ECO:0000256" key="3">
    <source>
        <dbReference type="ARBA" id="ARBA00022475"/>
    </source>
</evidence>
<feature type="chain" id="PRO_5015406202" evidence="9">
    <location>
        <begin position="25"/>
        <end position="820"/>
    </location>
</feature>
<dbReference type="Gene3D" id="3.30.70.100">
    <property type="match status" value="1"/>
</dbReference>
<feature type="transmembrane region" description="Helical" evidence="8">
    <location>
        <begin position="289"/>
        <end position="309"/>
    </location>
</feature>
<dbReference type="Pfam" id="PF21082">
    <property type="entry name" value="MS_channel_3rd"/>
    <property type="match status" value="1"/>
</dbReference>
<dbReference type="InterPro" id="IPR022249">
    <property type="entry name" value="DUF3772"/>
</dbReference>
<dbReference type="InterPro" id="IPR052702">
    <property type="entry name" value="MscS-like_channel"/>
</dbReference>
<feature type="transmembrane region" description="Helical" evidence="8">
    <location>
        <begin position="520"/>
        <end position="537"/>
    </location>
</feature>
<evidence type="ECO:0000256" key="5">
    <source>
        <dbReference type="ARBA" id="ARBA00022989"/>
    </source>
</evidence>
<keyword evidence="3" id="KW-1003">Cell membrane</keyword>
<dbReference type="GO" id="GO:0005886">
    <property type="term" value="C:plasma membrane"/>
    <property type="evidence" value="ECO:0007669"/>
    <property type="project" value="UniProtKB-SubCell"/>
</dbReference>
<feature type="transmembrane region" description="Helical" evidence="8">
    <location>
        <begin position="210"/>
        <end position="228"/>
    </location>
</feature>
<dbReference type="AlphaFoldDB" id="A0A2T4JQZ2"/>
<protein>
    <submittedName>
        <fullName evidence="13">DUF3772 domain-containing protein</fullName>
    </submittedName>
</protein>
<feature type="transmembrane region" description="Helical" evidence="8">
    <location>
        <begin position="249"/>
        <end position="269"/>
    </location>
</feature>
<feature type="transmembrane region" description="Helical" evidence="8">
    <location>
        <begin position="404"/>
        <end position="425"/>
    </location>
</feature>
<dbReference type="Pfam" id="PF12607">
    <property type="entry name" value="DUF3772"/>
    <property type="match status" value="1"/>
</dbReference>
<evidence type="ECO:0000313" key="13">
    <source>
        <dbReference type="EMBL" id="PTE20334.1"/>
    </source>
</evidence>
<proteinExistence type="inferred from homology"/>
<sequence>MGRLAALLMLSLWLAFAAAPLAHAQLASGPAVTTDALEPPDYKSYERTAARAEKMIEDRTIVTPALEKMRGYLVEWRATLLAAQGINATRITTIRQQIDALGPAPADGATEDAEIAARRKTLTAQLAELQAPVIAAQEAHRRADGLIGEIDRVLRERQAAELLQLWPTPLNPANWTAAASALSAVAVEVFEETEQRAGTEAARDQTGDNLPLIAVLTVVGMALLWRGRRLMEALSTRLQEHASVRSGKVWALLVSIGQIVLPVAGIVALSQAITLTGMTGPRGTALVEVLPALGFFMFSANWMSLRVFPKADSQDAPLKLSAERRKEGRFYIVTFGWMIALDALRLTALNPAESDNAATSVLVFPVLTVAGVLLARIGQLCLVHMRNDTEADEPTTYRNRLIGLLGRAAIAIGVIGPVLAAIGYVSAATALVYPAAVSMGLFGLLFVLQTLIGDLYTLATRREDSRDALLPVLVGFLLILAMTPLFALVWGARLSDLTEMWTRFSEGFQLGTTRVSPSNFLFFLVLFAIGYGVTRMFQGALKMSILPKTRVDLGGQRSIVAGVGYIGIFLSALIAIKSAGIDLSGLAIVAGALSVGIGFGLQNIVSNFVSGIILLIERPVSEGDWVEVGTTQGIVKSISVRSTRIQTFDRTDVIVPNTDFVAGRVTNWTRFNLLGRLIVPVTVPFTSDSRLVEKILRDIAEAQPLALLNPPPVVAFVGFGGETMMFEIRVILRDVNFSLQVKSEINHQIAERFAAAGIAFSNAHRDYLARVAGEAEAARLAEEEQAEAMAALREGFLLQGLPSPEAAKRSPDTDAKDTTG</sequence>
<evidence type="ECO:0000256" key="4">
    <source>
        <dbReference type="ARBA" id="ARBA00022692"/>
    </source>
</evidence>
<dbReference type="InterPro" id="IPR006686">
    <property type="entry name" value="MscS_channel_CS"/>
</dbReference>
<dbReference type="SUPFAM" id="SSF82861">
    <property type="entry name" value="Mechanosensitive channel protein MscS (YggB), transmembrane region"/>
    <property type="match status" value="1"/>
</dbReference>
<dbReference type="InterPro" id="IPR023408">
    <property type="entry name" value="MscS_beta-dom_sf"/>
</dbReference>
<feature type="domain" description="Mechanosensitive ion channel MscS C-terminal" evidence="12">
    <location>
        <begin position="679"/>
        <end position="760"/>
    </location>
</feature>
<dbReference type="PROSITE" id="PS01246">
    <property type="entry name" value="UPF0003"/>
    <property type="match status" value="1"/>
</dbReference>
<comment type="subcellular location">
    <subcellularLocation>
        <location evidence="1">Cell membrane</location>
        <topology evidence="1">Multi-pass membrane protein</topology>
    </subcellularLocation>
</comment>
<feature type="compositionally biased region" description="Basic and acidic residues" evidence="7">
    <location>
        <begin position="806"/>
        <end position="820"/>
    </location>
</feature>
<feature type="transmembrane region" description="Helical" evidence="8">
    <location>
        <begin position="361"/>
        <end position="383"/>
    </location>
</feature>
<dbReference type="InterPro" id="IPR011066">
    <property type="entry name" value="MscS_channel_C_sf"/>
</dbReference>
<feature type="transmembrane region" description="Helical" evidence="8">
    <location>
        <begin position="431"/>
        <end position="456"/>
    </location>
</feature>
<dbReference type="EMBL" id="PZKG01000115">
    <property type="protein sequence ID" value="PTE20334.1"/>
    <property type="molecule type" value="Genomic_DNA"/>
</dbReference>
<dbReference type="InterPro" id="IPR010920">
    <property type="entry name" value="LSM_dom_sf"/>
</dbReference>
<dbReference type="InterPro" id="IPR049278">
    <property type="entry name" value="MS_channel_C"/>
</dbReference>
<dbReference type="OrthoDB" id="9799209at2"/>
<feature type="domain" description="DUF3772" evidence="11">
    <location>
        <begin position="135"/>
        <end position="188"/>
    </location>
</feature>
<evidence type="ECO:0000259" key="11">
    <source>
        <dbReference type="Pfam" id="PF12607"/>
    </source>
</evidence>
<dbReference type="Pfam" id="PF00924">
    <property type="entry name" value="MS_channel_2nd"/>
    <property type="match status" value="1"/>
</dbReference>
<evidence type="ECO:0000259" key="10">
    <source>
        <dbReference type="Pfam" id="PF00924"/>
    </source>
</evidence>
<gene>
    <name evidence="13" type="ORF">C5F48_18095</name>
</gene>
<name>A0A2T4JQZ2_9RHOB</name>
<keyword evidence="9" id="KW-0732">Signal</keyword>
<reference evidence="13 14" key="1">
    <citation type="submission" date="2018-03" db="EMBL/GenBank/DDBJ databases">
        <title>Cereibacter changlensis.</title>
        <authorList>
            <person name="Meyer T.E."/>
            <person name="Miller S."/>
            <person name="Lodha T."/>
            <person name="Gandham S."/>
            <person name="Chintalapati S."/>
            <person name="Chintalapati V.R."/>
        </authorList>
    </citation>
    <scope>NUCLEOTIDE SEQUENCE [LARGE SCALE GENOMIC DNA]</scope>
    <source>
        <strain evidence="13 14">JA139</strain>
    </source>
</reference>
<dbReference type="Gene3D" id="2.30.30.60">
    <property type="match status" value="1"/>
</dbReference>
<evidence type="ECO:0000259" key="12">
    <source>
        <dbReference type="Pfam" id="PF21082"/>
    </source>
</evidence>